<dbReference type="EMBL" id="CP036262">
    <property type="protein sequence ID" value="QDS91903.1"/>
    <property type="molecule type" value="Genomic_DNA"/>
</dbReference>
<dbReference type="Proteomes" id="UP000320672">
    <property type="component" value="Chromosome"/>
</dbReference>
<dbReference type="KEGG" id="rml:FF011L_06390"/>
<evidence type="ECO:0000313" key="2">
    <source>
        <dbReference type="EMBL" id="QDS91903.1"/>
    </source>
</evidence>
<dbReference type="RefSeq" id="WP_246109692.1">
    <property type="nucleotide sequence ID" value="NZ_CP036262.1"/>
</dbReference>
<reference evidence="2 3" key="1">
    <citation type="submission" date="2019-02" db="EMBL/GenBank/DDBJ databases">
        <title>Deep-cultivation of Planctomycetes and their phenomic and genomic characterization uncovers novel biology.</title>
        <authorList>
            <person name="Wiegand S."/>
            <person name="Jogler M."/>
            <person name="Boedeker C."/>
            <person name="Pinto D."/>
            <person name="Vollmers J."/>
            <person name="Rivas-Marin E."/>
            <person name="Kohn T."/>
            <person name="Peeters S.H."/>
            <person name="Heuer A."/>
            <person name="Rast P."/>
            <person name="Oberbeckmann S."/>
            <person name="Bunk B."/>
            <person name="Jeske O."/>
            <person name="Meyerdierks A."/>
            <person name="Storesund J.E."/>
            <person name="Kallscheuer N."/>
            <person name="Luecker S."/>
            <person name="Lage O.M."/>
            <person name="Pohl T."/>
            <person name="Merkel B.J."/>
            <person name="Hornburger P."/>
            <person name="Mueller R.-W."/>
            <person name="Bruemmer F."/>
            <person name="Labrenz M."/>
            <person name="Spormann A.M."/>
            <person name="Op den Camp H."/>
            <person name="Overmann J."/>
            <person name="Amann R."/>
            <person name="Jetten M.S.M."/>
            <person name="Mascher T."/>
            <person name="Medema M.H."/>
            <person name="Devos D.P."/>
            <person name="Kaster A.-K."/>
            <person name="Ovreas L."/>
            <person name="Rohde M."/>
            <person name="Galperin M.Y."/>
            <person name="Jogler C."/>
        </authorList>
    </citation>
    <scope>NUCLEOTIDE SEQUENCE [LARGE SCALE GENOMIC DNA]</scope>
    <source>
        <strain evidence="2 3">FF011L</strain>
    </source>
</reference>
<dbReference type="InterPro" id="IPR050739">
    <property type="entry name" value="MFP"/>
</dbReference>
<accession>A0A517MAI4</accession>
<evidence type="ECO:0000313" key="3">
    <source>
        <dbReference type="Proteomes" id="UP000320672"/>
    </source>
</evidence>
<protein>
    <submittedName>
        <fullName evidence="2">Inner membrane protein YiaV</fullName>
    </submittedName>
</protein>
<dbReference type="SUPFAM" id="SSF111369">
    <property type="entry name" value="HlyD-like secretion proteins"/>
    <property type="match status" value="1"/>
</dbReference>
<sequence length="583" mass="64987">MENKHRKQVRSGMVHGLWIPILGGLLAQSIGCSKPVREFPPKAPQPVTVMSLEKRLPPVSYFASGSVKSWKNEKIGFEVSGRVQWVLEPGQDIDGRVYDADKNLIQKGTPLAQIDPAHYVIAVKSAKANLEMAEAKRDSLKIRLEESLVADVQSAEAELELAGIEFERVKGLKEQNAISQAQFDQARILQKTRQAALRSLDASKRQTETELKSAAAEIEAAKQALLDAERDVENTTLYGSYQGQISEVMVVPGSVVNAGDPILTLQMTNPIKVEVELSSQQSRQLRRRRGLPASFRLPDGSMRHENAFVYSMDSSADPTTRTFTMTLLMLNEKSSTLGSTAEAPMGAVYSEDIWPLKLNRMMGTPENVVLVEEQSIVHEGDQTFVYLVTNTTRRDLFPEVLKVRKQMLEELDLRVPFLGNWFFRSVQFKDDDGKTMPVDEDWIYVGTLEGGEETLAHWDGESVVLNSHAQWMHRPGDLVAVNLASDQAEEGFYVPIEAIYEEAEQCYVFAIQDGKVKRLRVDRQGTKNLDAGALFEIRSPELVSGMEIVVGGIHFLRDDQPVRVIAKFDASSLEPTQVATEAL</sequence>
<organism evidence="2 3">
    <name type="scientific">Roseimaritima multifibrata</name>
    <dbReference type="NCBI Taxonomy" id="1930274"/>
    <lineage>
        <taxon>Bacteria</taxon>
        <taxon>Pseudomonadati</taxon>
        <taxon>Planctomycetota</taxon>
        <taxon>Planctomycetia</taxon>
        <taxon>Pirellulales</taxon>
        <taxon>Pirellulaceae</taxon>
        <taxon>Roseimaritima</taxon>
    </lineage>
</organism>
<gene>
    <name evidence="2" type="primary">yiaV_2</name>
    <name evidence="2" type="ORF">FF011L_06390</name>
</gene>
<dbReference type="Gene3D" id="2.40.50.100">
    <property type="match status" value="1"/>
</dbReference>
<name>A0A517MAI4_9BACT</name>
<keyword evidence="1" id="KW-0175">Coiled coil</keyword>
<proteinExistence type="predicted"/>
<feature type="coiled-coil region" evidence="1">
    <location>
        <begin position="123"/>
        <end position="150"/>
    </location>
</feature>
<dbReference type="PANTHER" id="PTHR30386:SF18">
    <property type="entry name" value="INNER MEMBRANE PROTEIN YIAV-RELATED"/>
    <property type="match status" value="1"/>
</dbReference>
<keyword evidence="3" id="KW-1185">Reference proteome</keyword>
<dbReference type="PANTHER" id="PTHR30386">
    <property type="entry name" value="MEMBRANE FUSION SUBUNIT OF EMRAB-TOLC MULTIDRUG EFFLUX PUMP"/>
    <property type="match status" value="1"/>
</dbReference>
<dbReference type="Gene3D" id="1.10.287.470">
    <property type="entry name" value="Helix hairpin bin"/>
    <property type="match status" value="1"/>
</dbReference>
<evidence type="ECO:0000256" key="1">
    <source>
        <dbReference type="SAM" id="Coils"/>
    </source>
</evidence>
<dbReference type="Gene3D" id="2.40.30.170">
    <property type="match status" value="1"/>
</dbReference>
<feature type="coiled-coil region" evidence="1">
    <location>
        <begin position="197"/>
        <end position="231"/>
    </location>
</feature>
<dbReference type="Gene3D" id="2.40.420.20">
    <property type="match status" value="1"/>
</dbReference>
<dbReference type="AlphaFoldDB" id="A0A517MAI4"/>